<reference evidence="4" key="2">
    <citation type="submission" date="2015-05" db="EMBL/GenBank/DDBJ databases">
        <authorList>
            <consortium name="Pathogen Informatics"/>
        </authorList>
    </citation>
    <scope>NUCLEOTIDE SEQUENCE [LARGE SCALE GENOMIC DNA]</scope>
    <source>
        <strain evidence="3 5">2789STDY5608863</strain>
        <strain evidence="4">M72</strain>
    </source>
</reference>
<dbReference type="STRING" id="301302.ERS852420_01864"/>
<dbReference type="AlphaFoldDB" id="A0A0M6W9F6"/>
<evidence type="ECO:0000256" key="1">
    <source>
        <dbReference type="SAM" id="Phobius"/>
    </source>
</evidence>
<evidence type="ECO:0000313" key="3">
    <source>
        <dbReference type="EMBL" id="CUM97026.1"/>
    </source>
</evidence>
<evidence type="ECO:0000313" key="4">
    <source>
        <dbReference type="Proteomes" id="UP000049979"/>
    </source>
</evidence>
<feature type="transmembrane region" description="Helical" evidence="1">
    <location>
        <begin position="84"/>
        <end position="106"/>
    </location>
</feature>
<name>A0A0M6W9F6_9FIRM</name>
<gene>
    <name evidence="3" type="ORF">ERS852420_01864</name>
    <name evidence="2" type="ORF">M72_19221</name>
</gene>
<evidence type="ECO:0000313" key="2">
    <source>
        <dbReference type="EMBL" id="CRL31985.1"/>
    </source>
</evidence>
<dbReference type="OrthoDB" id="1649094at2"/>
<keyword evidence="1" id="KW-0812">Transmembrane</keyword>
<dbReference type="Pfam" id="PF19615">
    <property type="entry name" value="DUF6120"/>
    <property type="match status" value="1"/>
</dbReference>
<sequence length="131" mass="15311">MTKDKITDEYIKAVQKQFKHYHAADTRFISDLKDAVISYAAQQDSLDYEQLVSQFGDPQELVNDYFSEQSIDKQKRSLRFSRNVKITCTIVILIVLGCTGIFFYTLNHLAQEERNAFIHREIIILKEDDTQ</sequence>
<dbReference type="EMBL" id="CYXV01000007">
    <property type="protein sequence ID" value="CUM97026.1"/>
    <property type="molecule type" value="Genomic_DNA"/>
</dbReference>
<dbReference type="EMBL" id="CVRR01000003">
    <property type="protein sequence ID" value="CRL31985.1"/>
    <property type="molecule type" value="Genomic_DNA"/>
</dbReference>
<evidence type="ECO:0000313" key="5">
    <source>
        <dbReference type="Proteomes" id="UP000095495"/>
    </source>
</evidence>
<keyword evidence="1" id="KW-1133">Transmembrane helix</keyword>
<protein>
    <submittedName>
        <fullName evidence="2">Uncharacterized protein</fullName>
    </submittedName>
</protein>
<dbReference type="InterPro" id="IPR046123">
    <property type="entry name" value="DUF6120"/>
</dbReference>
<dbReference type="Proteomes" id="UP000049979">
    <property type="component" value="Unassembled WGS sequence"/>
</dbReference>
<keyword evidence="4" id="KW-1185">Reference proteome</keyword>
<accession>A0A0M6W9F6</accession>
<proteinExistence type="predicted"/>
<dbReference type="Proteomes" id="UP000095495">
    <property type="component" value="Unassembled WGS sequence"/>
</dbReference>
<organism evidence="2 4">
    <name type="scientific">Roseburia faecis</name>
    <dbReference type="NCBI Taxonomy" id="301302"/>
    <lineage>
        <taxon>Bacteria</taxon>
        <taxon>Bacillati</taxon>
        <taxon>Bacillota</taxon>
        <taxon>Clostridia</taxon>
        <taxon>Lachnospirales</taxon>
        <taxon>Lachnospiraceae</taxon>
        <taxon>Roseburia</taxon>
    </lineage>
</organism>
<dbReference type="RefSeq" id="WP_022045795.1">
    <property type="nucleotide sequence ID" value="NZ_CP173697.1"/>
</dbReference>
<reference evidence="2" key="1">
    <citation type="submission" date="2015-05" db="EMBL/GenBank/DDBJ databases">
        <authorList>
            <person name="Wang D.B."/>
            <person name="Wang M."/>
        </authorList>
    </citation>
    <scope>NUCLEOTIDE SEQUENCE [LARGE SCALE GENOMIC DNA]</scope>
    <source>
        <strain evidence="2">M72</strain>
    </source>
</reference>
<keyword evidence="1" id="KW-0472">Membrane</keyword>